<dbReference type="Proteomes" id="UP000562045">
    <property type="component" value="Unassembled WGS sequence"/>
</dbReference>
<dbReference type="Gene3D" id="1.20.1720.10">
    <property type="entry name" value="Multidrug resistance protein D"/>
    <property type="match status" value="1"/>
</dbReference>
<dbReference type="EMBL" id="JACBZM010000001">
    <property type="protein sequence ID" value="NYI44125.1"/>
    <property type="molecule type" value="Genomic_DNA"/>
</dbReference>
<feature type="transmembrane region" description="Helical" evidence="7">
    <location>
        <begin position="237"/>
        <end position="253"/>
    </location>
</feature>
<protein>
    <submittedName>
        <fullName evidence="9">EmrB/QacA subfamily drug resistance transporter</fullName>
    </submittedName>
</protein>
<dbReference type="InterPro" id="IPR020846">
    <property type="entry name" value="MFS_dom"/>
</dbReference>
<evidence type="ECO:0000256" key="7">
    <source>
        <dbReference type="SAM" id="Phobius"/>
    </source>
</evidence>
<dbReference type="AlphaFoldDB" id="A0A7Y9ZHM0"/>
<feature type="transmembrane region" description="Helical" evidence="7">
    <location>
        <begin position="205"/>
        <end position="225"/>
    </location>
</feature>
<dbReference type="InterPro" id="IPR011701">
    <property type="entry name" value="MFS"/>
</dbReference>
<dbReference type="InterPro" id="IPR036259">
    <property type="entry name" value="MFS_trans_sf"/>
</dbReference>
<evidence type="ECO:0000313" key="9">
    <source>
        <dbReference type="EMBL" id="NYI44125.1"/>
    </source>
</evidence>
<feature type="transmembrane region" description="Helical" evidence="7">
    <location>
        <begin position="114"/>
        <end position="133"/>
    </location>
</feature>
<keyword evidence="3" id="KW-1003">Cell membrane</keyword>
<keyword evidence="2" id="KW-0813">Transport</keyword>
<evidence type="ECO:0000256" key="1">
    <source>
        <dbReference type="ARBA" id="ARBA00004651"/>
    </source>
</evidence>
<organism evidence="9 10">
    <name type="scientific">Nocardioides aromaticivorans</name>
    <dbReference type="NCBI Taxonomy" id="200618"/>
    <lineage>
        <taxon>Bacteria</taxon>
        <taxon>Bacillati</taxon>
        <taxon>Actinomycetota</taxon>
        <taxon>Actinomycetes</taxon>
        <taxon>Propionibacteriales</taxon>
        <taxon>Nocardioidaceae</taxon>
        <taxon>Nocardioides</taxon>
    </lineage>
</organism>
<evidence type="ECO:0000259" key="8">
    <source>
        <dbReference type="PROSITE" id="PS50850"/>
    </source>
</evidence>
<keyword evidence="5 7" id="KW-1133">Transmembrane helix</keyword>
<evidence type="ECO:0000256" key="6">
    <source>
        <dbReference type="ARBA" id="ARBA00023136"/>
    </source>
</evidence>
<reference evidence="9 10" key="1">
    <citation type="submission" date="2020-07" db="EMBL/GenBank/DDBJ databases">
        <title>Sequencing the genomes of 1000 actinobacteria strains.</title>
        <authorList>
            <person name="Klenk H.-P."/>
        </authorList>
    </citation>
    <scope>NUCLEOTIDE SEQUENCE [LARGE SCALE GENOMIC DNA]</scope>
    <source>
        <strain evidence="9 10">DSM 15131</strain>
    </source>
</reference>
<dbReference type="Gene3D" id="1.20.1250.20">
    <property type="entry name" value="MFS general substrate transporter like domains"/>
    <property type="match status" value="1"/>
</dbReference>
<evidence type="ECO:0000256" key="2">
    <source>
        <dbReference type="ARBA" id="ARBA00022448"/>
    </source>
</evidence>
<evidence type="ECO:0000256" key="5">
    <source>
        <dbReference type="ARBA" id="ARBA00022989"/>
    </source>
</evidence>
<dbReference type="RefSeq" id="WP_179648074.1">
    <property type="nucleotide sequence ID" value="NZ_JACBZM010000001.1"/>
</dbReference>
<dbReference type="GO" id="GO:0022857">
    <property type="term" value="F:transmembrane transporter activity"/>
    <property type="evidence" value="ECO:0007669"/>
    <property type="project" value="InterPro"/>
</dbReference>
<comment type="subcellular location">
    <subcellularLocation>
        <location evidence="1">Cell membrane</location>
        <topology evidence="1">Multi-pass membrane protein</topology>
    </subcellularLocation>
</comment>
<dbReference type="PANTHER" id="PTHR42718">
    <property type="entry name" value="MAJOR FACILITATOR SUPERFAMILY MULTIDRUG TRANSPORTER MFSC"/>
    <property type="match status" value="1"/>
</dbReference>
<accession>A0A7Y9ZHM0</accession>
<feature type="transmembrane region" description="Helical" evidence="7">
    <location>
        <begin position="412"/>
        <end position="430"/>
    </location>
</feature>
<feature type="transmembrane region" description="Helical" evidence="7">
    <location>
        <begin position="54"/>
        <end position="72"/>
    </location>
</feature>
<feature type="transmembrane region" description="Helical" evidence="7">
    <location>
        <begin position="306"/>
        <end position="328"/>
    </location>
</feature>
<keyword evidence="6 7" id="KW-0472">Membrane</keyword>
<feature type="transmembrane region" description="Helical" evidence="7">
    <location>
        <begin position="335"/>
        <end position="356"/>
    </location>
</feature>
<feature type="transmembrane region" description="Helical" evidence="7">
    <location>
        <begin position="145"/>
        <end position="166"/>
    </location>
</feature>
<dbReference type="GO" id="GO:0005886">
    <property type="term" value="C:plasma membrane"/>
    <property type="evidence" value="ECO:0007669"/>
    <property type="project" value="UniProtKB-SubCell"/>
</dbReference>
<dbReference type="Pfam" id="PF07690">
    <property type="entry name" value="MFS_1"/>
    <property type="match status" value="1"/>
</dbReference>
<feature type="transmembrane region" description="Helical" evidence="7">
    <location>
        <begin position="368"/>
        <end position="391"/>
    </location>
</feature>
<feature type="transmembrane region" description="Helical" evidence="7">
    <location>
        <begin position="274"/>
        <end position="294"/>
    </location>
</feature>
<dbReference type="PANTHER" id="PTHR42718:SF46">
    <property type="entry name" value="BLR6921 PROTEIN"/>
    <property type="match status" value="1"/>
</dbReference>
<gene>
    <name evidence="9" type="ORF">BJ993_001205</name>
</gene>
<feature type="transmembrane region" description="Helical" evidence="7">
    <location>
        <begin position="16"/>
        <end position="42"/>
    </location>
</feature>
<feature type="transmembrane region" description="Helical" evidence="7">
    <location>
        <begin position="442"/>
        <end position="465"/>
    </location>
</feature>
<keyword evidence="4 7" id="KW-0812">Transmembrane</keyword>
<dbReference type="CDD" id="cd17321">
    <property type="entry name" value="MFS_MMR_MDR_like"/>
    <property type="match status" value="1"/>
</dbReference>
<proteinExistence type="predicted"/>
<dbReference type="SUPFAM" id="SSF103473">
    <property type="entry name" value="MFS general substrate transporter"/>
    <property type="match status" value="1"/>
</dbReference>
<feature type="transmembrane region" description="Helical" evidence="7">
    <location>
        <begin position="84"/>
        <end position="102"/>
    </location>
</feature>
<evidence type="ECO:0000313" key="10">
    <source>
        <dbReference type="Proteomes" id="UP000562045"/>
    </source>
</evidence>
<sequence>MSVLTPPQTGRGNRRWLGLAVIAAAQFVVIMDTSIIGVALPGMQRDLGFTPENLSWVFNAYVVAFGGLLLLGGKVSDVLGARTVFAAGWVVLAAGSLVAAAAGNVEVELAGRAIQGAGAALIAPSALTLLMMLFGGNPRELTRALALYGAAAPAGGTAGVFLGGVITEYLSWPWVFAINIPIALLVLALVPLSMPAGATGGSRRVDVLGAATVTAGLAALVYAVVQAPEVGWGAARTWWVLGAGAALLAVFVVQQARGGDPLLRLGILRAPGLAAANLTQLLLGAAWIPMWFFLNLYLQQVLGFTAFPSGAALLPMTLLIMLGMVVLAPKALAALGVRTTTVTGLVLLAAGMAWLAMIDADGSYAVDVLPASLAAALGMSLAFIPTLGTAISAAPPEEGGLASGIVNTSYQVGSALGLAVMTAVAAGAGADQLGDAVALTEGYSAAFVGAAIVAAVAALATAALLRGPKS</sequence>
<evidence type="ECO:0000256" key="3">
    <source>
        <dbReference type="ARBA" id="ARBA00022475"/>
    </source>
</evidence>
<name>A0A7Y9ZHM0_9ACTN</name>
<feature type="transmembrane region" description="Helical" evidence="7">
    <location>
        <begin position="172"/>
        <end position="193"/>
    </location>
</feature>
<dbReference type="PROSITE" id="PS50850">
    <property type="entry name" value="MFS"/>
    <property type="match status" value="1"/>
</dbReference>
<feature type="domain" description="Major facilitator superfamily (MFS) profile" evidence="8">
    <location>
        <begin position="18"/>
        <end position="469"/>
    </location>
</feature>
<evidence type="ECO:0000256" key="4">
    <source>
        <dbReference type="ARBA" id="ARBA00022692"/>
    </source>
</evidence>
<comment type="caution">
    <text evidence="9">The sequence shown here is derived from an EMBL/GenBank/DDBJ whole genome shotgun (WGS) entry which is preliminary data.</text>
</comment>